<dbReference type="NCBIfam" id="TIGR02209">
    <property type="entry name" value="ftsL_broad"/>
    <property type="match status" value="1"/>
</dbReference>
<sequence length="126" mass="14544">MATHNEAVEKKWQDDYVASLDHATEKEVIDQPTVVVVRQGIAWGYWVLLFTILAIMTTLAITTQQRVASNTRVLGEMEQKVTELKTTQSVLKQQRDELSQYDRIYKIATEYGLKINEDQVRTIKND</sequence>
<dbReference type="GO" id="GO:0005886">
    <property type="term" value="C:plasma membrane"/>
    <property type="evidence" value="ECO:0007669"/>
    <property type="project" value="UniProtKB-SubCell"/>
</dbReference>
<dbReference type="Pfam" id="PF13179">
    <property type="entry name" value="DUF4006"/>
    <property type="match status" value="1"/>
</dbReference>
<proteinExistence type="predicted"/>
<dbReference type="STRING" id="1121105.GCA_000421665_00150"/>
<protein>
    <recommendedName>
        <fullName evidence="8">Cell division protein FtsL</fullName>
    </recommendedName>
</protein>
<dbReference type="AlphaFoldDB" id="A0A3D4S4R0"/>
<dbReference type="Proteomes" id="UP000262195">
    <property type="component" value="Unassembled WGS sequence"/>
</dbReference>
<evidence type="ECO:0000313" key="10">
    <source>
        <dbReference type="EMBL" id="HCS93568.1"/>
    </source>
</evidence>
<dbReference type="GO" id="GO:0051301">
    <property type="term" value="P:cell division"/>
    <property type="evidence" value="ECO:0007669"/>
    <property type="project" value="UniProtKB-KW"/>
</dbReference>
<name>A0A3D4S4R0_9ENTE</name>
<keyword evidence="5 9" id="KW-1133">Transmembrane helix</keyword>
<reference evidence="10 11" key="1">
    <citation type="journal article" date="2018" name="Nat. Biotechnol.">
        <title>A standardized bacterial taxonomy based on genome phylogeny substantially revises the tree of life.</title>
        <authorList>
            <person name="Parks D.H."/>
            <person name="Chuvochina M."/>
            <person name="Waite D.W."/>
            <person name="Rinke C."/>
            <person name="Skarshewski A."/>
            <person name="Chaumeil P.A."/>
            <person name="Hugenholtz P."/>
        </authorList>
    </citation>
    <scope>NUCLEOTIDE SEQUENCE [LARGE SCALE GENOMIC DNA]</scope>
    <source>
        <strain evidence="10">UBA11306</strain>
    </source>
</reference>
<evidence type="ECO:0000256" key="7">
    <source>
        <dbReference type="ARBA" id="ARBA00023306"/>
    </source>
</evidence>
<accession>A0A3D4S4R0</accession>
<comment type="subcellular location">
    <subcellularLocation>
        <location evidence="1">Cell membrane</location>
        <topology evidence="1">Single-pass type II membrane protein</topology>
    </subcellularLocation>
</comment>
<evidence type="ECO:0000256" key="5">
    <source>
        <dbReference type="ARBA" id="ARBA00022989"/>
    </source>
</evidence>
<keyword evidence="3 10" id="KW-0132">Cell division</keyword>
<gene>
    <name evidence="10" type="primary">ftsL</name>
    <name evidence="10" type="ORF">DIW15_02520</name>
</gene>
<evidence type="ECO:0000256" key="6">
    <source>
        <dbReference type="ARBA" id="ARBA00023136"/>
    </source>
</evidence>
<evidence type="ECO:0000256" key="9">
    <source>
        <dbReference type="SAM" id="Phobius"/>
    </source>
</evidence>
<evidence type="ECO:0000256" key="2">
    <source>
        <dbReference type="ARBA" id="ARBA00022475"/>
    </source>
</evidence>
<dbReference type="RefSeq" id="WP_022795448.1">
    <property type="nucleotide sequence ID" value="NZ_JBQEAI010000001.1"/>
</dbReference>
<dbReference type="EMBL" id="DQHO01000016">
    <property type="protein sequence ID" value="HCS93568.1"/>
    <property type="molecule type" value="Genomic_DNA"/>
</dbReference>
<evidence type="ECO:0000256" key="8">
    <source>
        <dbReference type="NCBIfam" id="TIGR02209"/>
    </source>
</evidence>
<evidence type="ECO:0000256" key="4">
    <source>
        <dbReference type="ARBA" id="ARBA00022692"/>
    </source>
</evidence>
<evidence type="ECO:0000256" key="1">
    <source>
        <dbReference type="ARBA" id="ARBA00004401"/>
    </source>
</evidence>
<evidence type="ECO:0000256" key="3">
    <source>
        <dbReference type="ARBA" id="ARBA00022618"/>
    </source>
</evidence>
<organism evidence="10 11">
    <name type="scientific">Bavariicoccus seileri</name>
    <dbReference type="NCBI Taxonomy" id="549685"/>
    <lineage>
        <taxon>Bacteria</taxon>
        <taxon>Bacillati</taxon>
        <taxon>Bacillota</taxon>
        <taxon>Bacilli</taxon>
        <taxon>Lactobacillales</taxon>
        <taxon>Enterococcaceae</taxon>
        <taxon>Bavariicoccus</taxon>
    </lineage>
</organism>
<dbReference type="InterPro" id="IPR025065">
    <property type="entry name" value="DUF4006"/>
</dbReference>
<keyword evidence="2" id="KW-1003">Cell membrane</keyword>
<keyword evidence="7" id="KW-0131">Cell cycle</keyword>
<keyword evidence="4 9" id="KW-0812">Transmembrane</keyword>
<feature type="transmembrane region" description="Helical" evidence="9">
    <location>
        <begin position="43"/>
        <end position="62"/>
    </location>
</feature>
<comment type="caution">
    <text evidence="10">The sequence shown here is derived from an EMBL/GenBank/DDBJ whole genome shotgun (WGS) entry which is preliminary data.</text>
</comment>
<evidence type="ECO:0000313" key="11">
    <source>
        <dbReference type="Proteomes" id="UP000262195"/>
    </source>
</evidence>
<keyword evidence="6 9" id="KW-0472">Membrane</keyword>
<dbReference type="InterPro" id="IPR011922">
    <property type="entry name" value="Cell_div_FtsL"/>
</dbReference>